<dbReference type="InParanoid" id="A0A263CZS9"/>
<dbReference type="PROSITE" id="PS50975">
    <property type="entry name" value="ATP_GRASP"/>
    <property type="match status" value="1"/>
</dbReference>
<keyword evidence="8" id="KW-1185">Reference proteome</keyword>
<feature type="domain" description="ATP-grasp" evidence="6">
    <location>
        <begin position="9"/>
        <end position="221"/>
    </location>
</feature>
<proteinExistence type="predicted"/>
<name>A0A263CZS9_9PSEU</name>
<evidence type="ECO:0000256" key="2">
    <source>
        <dbReference type="ARBA" id="ARBA00022723"/>
    </source>
</evidence>
<dbReference type="Proteomes" id="UP000242444">
    <property type="component" value="Unassembled WGS sequence"/>
</dbReference>
<dbReference type="AlphaFoldDB" id="A0A263CZS9"/>
<organism evidence="7 8">
    <name type="scientific">Amycolatopsis antarctica</name>
    <dbReference type="NCBI Taxonomy" id="1854586"/>
    <lineage>
        <taxon>Bacteria</taxon>
        <taxon>Bacillati</taxon>
        <taxon>Actinomycetota</taxon>
        <taxon>Actinomycetes</taxon>
        <taxon>Pseudonocardiales</taxon>
        <taxon>Pseudonocardiaceae</taxon>
        <taxon>Amycolatopsis</taxon>
    </lineage>
</organism>
<dbReference type="EMBL" id="NKYE01000012">
    <property type="protein sequence ID" value="OZM71611.1"/>
    <property type="molecule type" value="Genomic_DNA"/>
</dbReference>
<reference evidence="7 8" key="1">
    <citation type="submission" date="2017-07" db="EMBL/GenBank/DDBJ databases">
        <title>Amycolatopsis antarcticus sp. nov., isolated from the surface of an Antarcticus brown macroalga.</title>
        <authorList>
            <person name="Wang J."/>
            <person name="Leiva S."/>
            <person name="Huang J."/>
            <person name="Huang Y."/>
        </authorList>
    </citation>
    <scope>NUCLEOTIDE SEQUENCE [LARGE SCALE GENOMIC DNA]</scope>
    <source>
        <strain evidence="7 8">AU-G6</strain>
    </source>
</reference>
<dbReference type="OrthoDB" id="9802602at2"/>
<dbReference type="GO" id="GO:0006099">
    <property type="term" value="P:tricarboxylic acid cycle"/>
    <property type="evidence" value="ECO:0007669"/>
    <property type="project" value="InterPro"/>
</dbReference>
<dbReference type="InterPro" id="IPR011761">
    <property type="entry name" value="ATP-grasp"/>
</dbReference>
<gene>
    <name evidence="7" type="ORF">CFN78_19000</name>
</gene>
<dbReference type="PIRSF" id="PIRSF001554">
    <property type="entry name" value="SucCS_beta"/>
    <property type="match status" value="1"/>
</dbReference>
<keyword evidence="3 5" id="KW-0547">Nucleotide-binding</keyword>
<evidence type="ECO:0000256" key="4">
    <source>
        <dbReference type="ARBA" id="ARBA00022842"/>
    </source>
</evidence>
<protein>
    <submittedName>
        <fullName evidence="7">Succinate--CoA ligase</fullName>
    </submittedName>
</protein>
<dbReference type="Gene3D" id="3.30.470.20">
    <property type="entry name" value="ATP-grasp fold, B domain"/>
    <property type="match status" value="1"/>
</dbReference>
<dbReference type="PROSITE" id="PS01217">
    <property type="entry name" value="SUCCINYL_COA_LIG_3"/>
    <property type="match status" value="1"/>
</dbReference>
<evidence type="ECO:0000259" key="6">
    <source>
        <dbReference type="PROSITE" id="PS50975"/>
    </source>
</evidence>
<dbReference type="GO" id="GO:0006104">
    <property type="term" value="P:succinyl-CoA metabolic process"/>
    <property type="evidence" value="ECO:0007669"/>
    <property type="project" value="TreeGrafter"/>
</dbReference>
<keyword evidence="4" id="KW-0460">Magnesium</keyword>
<keyword evidence="1 7" id="KW-0436">Ligase</keyword>
<dbReference type="InterPro" id="IPR005809">
    <property type="entry name" value="Succ_CoA_ligase-like_bsu"/>
</dbReference>
<dbReference type="Gene3D" id="3.40.50.261">
    <property type="entry name" value="Succinyl-CoA synthetase domains"/>
    <property type="match status" value="1"/>
</dbReference>
<dbReference type="SUPFAM" id="SSF52210">
    <property type="entry name" value="Succinyl-CoA synthetase domains"/>
    <property type="match status" value="1"/>
</dbReference>
<dbReference type="GO" id="GO:0005524">
    <property type="term" value="F:ATP binding"/>
    <property type="evidence" value="ECO:0007669"/>
    <property type="project" value="UniProtKB-UniRule"/>
</dbReference>
<evidence type="ECO:0000256" key="1">
    <source>
        <dbReference type="ARBA" id="ARBA00022598"/>
    </source>
</evidence>
<dbReference type="Gene3D" id="3.30.1490.20">
    <property type="entry name" value="ATP-grasp fold, A domain"/>
    <property type="match status" value="1"/>
</dbReference>
<evidence type="ECO:0000256" key="5">
    <source>
        <dbReference type="PROSITE-ProRule" id="PRU00409"/>
    </source>
</evidence>
<dbReference type="InterPro" id="IPR017866">
    <property type="entry name" value="Succ-CoA_synthase_bsu_CS"/>
</dbReference>
<dbReference type="InterPro" id="IPR013815">
    <property type="entry name" value="ATP_grasp_subdomain_1"/>
</dbReference>
<evidence type="ECO:0000313" key="7">
    <source>
        <dbReference type="EMBL" id="OZM71611.1"/>
    </source>
</evidence>
<keyword evidence="5" id="KW-0067">ATP-binding</keyword>
<evidence type="ECO:0000256" key="3">
    <source>
        <dbReference type="ARBA" id="ARBA00022741"/>
    </source>
</evidence>
<dbReference type="InterPro" id="IPR005811">
    <property type="entry name" value="SUCC_ACL_C"/>
</dbReference>
<dbReference type="GO" id="GO:0046872">
    <property type="term" value="F:metal ion binding"/>
    <property type="evidence" value="ECO:0007669"/>
    <property type="project" value="UniProtKB-KW"/>
</dbReference>
<dbReference type="GO" id="GO:0004775">
    <property type="term" value="F:succinate-CoA ligase (ADP-forming) activity"/>
    <property type="evidence" value="ECO:0007669"/>
    <property type="project" value="TreeGrafter"/>
</dbReference>
<dbReference type="InterPro" id="IPR016102">
    <property type="entry name" value="Succinyl-CoA_synth-like"/>
</dbReference>
<evidence type="ECO:0000313" key="8">
    <source>
        <dbReference type="Proteomes" id="UP000242444"/>
    </source>
</evidence>
<dbReference type="PANTHER" id="PTHR11815:SF10">
    <property type="entry name" value="SUCCINATE--COA LIGASE [GDP-FORMING] SUBUNIT BETA, MITOCHONDRIAL"/>
    <property type="match status" value="1"/>
</dbReference>
<dbReference type="Pfam" id="PF08442">
    <property type="entry name" value="ATP-grasp_2"/>
    <property type="match status" value="1"/>
</dbReference>
<dbReference type="RefSeq" id="WP_094864193.1">
    <property type="nucleotide sequence ID" value="NZ_NKYE01000012.1"/>
</dbReference>
<sequence length="385" mass="40222">MKLLEHQGKQLLAGTGIAIPKGRVATTADDAAAAAVAIGGRVVLKSQIASGKRGKSGGILFADDPETARTAAAGLLGSEIGGHRVGEVLVEQGVGIETELYAAVLNDPGSKGPLVLFSTSGGMDIEETGAREPGLIRSLPVDIRKGLTAESVRTLIGETGWPDRVDDELVSTLLALYRLYRSLEADLVEVNPLVVTGAGDVLALDAKISLDPGALVRHAELSAEFTTSATDRGTELEERGKELGLQFIELDGSVGILANGAGLTMTTLDAVHHFGGRPANFLEIGGDAYTKATPALRLVLDNPRVRSLLVNFCGAFARTDVMTEGVVNALEELRPDLPVFFSIHGTGEAEAIQLVSDRLGDKPYDRMDDAVRAAVQAAQGKAAGE</sequence>
<dbReference type="SUPFAM" id="SSF56059">
    <property type="entry name" value="Glutathione synthetase ATP-binding domain-like"/>
    <property type="match status" value="1"/>
</dbReference>
<comment type="caution">
    <text evidence="7">The sequence shown here is derived from an EMBL/GenBank/DDBJ whole genome shotgun (WGS) entry which is preliminary data.</text>
</comment>
<dbReference type="Pfam" id="PF00549">
    <property type="entry name" value="Ligase_CoA"/>
    <property type="match status" value="1"/>
</dbReference>
<dbReference type="GO" id="GO:0042709">
    <property type="term" value="C:succinate-CoA ligase complex"/>
    <property type="evidence" value="ECO:0007669"/>
    <property type="project" value="TreeGrafter"/>
</dbReference>
<keyword evidence="2" id="KW-0479">Metal-binding</keyword>
<dbReference type="PANTHER" id="PTHR11815">
    <property type="entry name" value="SUCCINYL-COA SYNTHETASE BETA CHAIN"/>
    <property type="match status" value="1"/>
</dbReference>
<accession>A0A263CZS9</accession>
<dbReference type="InterPro" id="IPR013650">
    <property type="entry name" value="ATP-grasp_succ-CoA_synth-type"/>
</dbReference>